<proteinExistence type="predicted"/>
<accession>A0A7J6TKE4</accession>
<dbReference type="AlphaFoldDB" id="A0A7J6TKE4"/>
<evidence type="ECO:0000313" key="4">
    <source>
        <dbReference type="Proteomes" id="UP000553632"/>
    </source>
</evidence>
<evidence type="ECO:0000313" key="5">
    <source>
        <dbReference type="Proteomes" id="UP000574390"/>
    </source>
</evidence>
<comment type="caution">
    <text evidence="3">The sequence shown here is derived from an EMBL/GenBank/DDBJ whole genome shotgun (WGS) entry which is preliminary data.</text>
</comment>
<dbReference type="EMBL" id="JABANO010010181">
    <property type="protein sequence ID" value="KAF4745575.1"/>
    <property type="molecule type" value="Genomic_DNA"/>
</dbReference>
<feature type="chain" id="PRO_5036400771" description="FZ domain-containing protein" evidence="1">
    <location>
        <begin position="20"/>
        <end position="247"/>
    </location>
</feature>
<keyword evidence="4" id="KW-1185">Reference proteome</keyword>
<sequence length="247" mass="27382">MSALFLSATLLLYSHVVVGQTNTTSNVDVYYDADGHLVDANGFYEAEPLTDYIPVERSIDAEFPVCDLPVGSGMFTGVCVPPSYYKHRISFCADYVYYQACIPPQQPLWPKWDVTAKDAALRSAFKREIDERVAREISGSGDDLVEVRFSQNIRCVEAFRAAVCRLNFPKCNASASAVKEESYALCTTDCLEYFKACRFDAETAKELCSTGWPLQSGPPPETRCTGVASSQQSIKMILFIFLGSLHV</sequence>
<evidence type="ECO:0000313" key="3">
    <source>
        <dbReference type="EMBL" id="KAF4745575.1"/>
    </source>
</evidence>
<name>A0A7J6TKE4_PEROL</name>
<keyword evidence="1" id="KW-0732">Signal</keyword>
<gene>
    <name evidence="2" type="ORF">FOZ62_005462</name>
    <name evidence="3" type="ORF">FOZ63_001851</name>
</gene>
<protein>
    <recommendedName>
        <fullName evidence="6">FZ domain-containing protein</fullName>
    </recommendedName>
</protein>
<organism evidence="3 4">
    <name type="scientific">Perkinsus olseni</name>
    <name type="common">Perkinsus atlanticus</name>
    <dbReference type="NCBI Taxonomy" id="32597"/>
    <lineage>
        <taxon>Eukaryota</taxon>
        <taxon>Sar</taxon>
        <taxon>Alveolata</taxon>
        <taxon>Perkinsozoa</taxon>
        <taxon>Perkinsea</taxon>
        <taxon>Perkinsida</taxon>
        <taxon>Perkinsidae</taxon>
        <taxon>Perkinsus</taxon>
    </lineage>
</organism>
<dbReference type="Proteomes" id="UP000553632">
    <property type="component" value="Unassembled WGS sequence"/>
</dbReference>
<dbReference type="EMBL" id="JABANM010021591">
    <property type="protein sequence ID" value="KAF4720977.1"/>
    <property type="molecule type" value="Genomic_DNA"/>
</dbReference>
<evidence type="ECO:0000313" key="2">
    <source>
        <dbReference type="EMBL" id="KAF4720977.1"/>
    </source>
</evidence>
<dbReference type="Proteomes" id="UP000574390">
    <property type="component" value="Unassembled WGS sequence"/>
</dbReference>
<evidence type="ECO:0008006" key="6">
    <source>
        <dbReference type="Google" id="ProtNLM"/>
    </source>
</evidence>
<evidence type="ECO:0000256" key="1">
    <source>
        <dbReference type="SAM" id="SignalP"/>
    </source>
</evidence>
<feature type="signal peptide" evidence="1">
    <location>
        <begin position="1"/>
        <end position="19"/>
    </location>
</feature>
<reference evidence="4 5" key="1">
    <citation type="submission" date="2020-04" db="EMBL/GenBank/DDBJ databases">
        <title>Perkinsus olseni comparative genomics.</title>
        <authorList>
            <person name="Bogema D.R."/>
        </authorList>
    </citation>
    <scope>NUCLEOTIDE SEQUENCE [LARGE SCALE GENOMIC DNA]</scope>
    <source>
        <strain evidence="2">ATCC PRA-205</strain>
        <strain evidence="3 4">ATCC PRA-207</strain>
    </source>
</reference>